<reference evidence="5" key="1">
    <citation type="submission" date="2021-08" db="EMBL/GenBank/DDBJ databases">
        <title>WGS assembly of Ceratopteris richardii.</title>
        <authorList>
            <person name="Marchant D.B."/>
            <person name="Chen G."/>
            <person name="Jenkins J."/>
            <person name="Shu S."/>
            <person name="Leebens-Mack J."/>
            <person name="Grimwood J."/>
            <person name="Schmutz J."/>
            <person name="Soltis P."/>
            <person name="Soltis D."/>
            <person name="Chen Z.-H."/>
        </authorList>
    </citation>
    <scope>NUCLEOTIDE SEQUENCE</scope>
    <source>
        <strain evidence="5">Whitten #5841</strain>
        <tissue evidence="5">Leaf</tissue>
    </source>
</reference>
<dbReference type="EMBL" id="CM035420">
    <property type="protein sequence ID" value="KAH7404264.1"/>
    <property type="molecule type" value="Genomic_DNA"/>
</dbReference>
<evidence type="ECO:0000256" key="2">
    <source>
        <dbReference type="ARBA" id="ARBA00022614"/>
    </source>
</evidence>
<dbReference type="GO" id="GO:0007165">
    <property type="term" value="P:signal transduction"/>
    <property type="evidence" value="ECO:0007669"/>
    <property type="project" value="InterPro"/>
</dbReference>
<keyword evidence="1" id="KW-0934">Plastid</keyword>
<dbReference type="PRINTS" id="PR00364">
    <property type="entry name" value="DISEASERSIST"/>
</dbReference>
<accession>A0A8T2T7D4</accession>
<evidence type="ECO:0000313" key="5">
    <source>
        <dbReference type="EMBL" id="KAH7404263.1"/>
    </source>
</evidence>
<comment type="caution">
    <text evidence="5">The sequence shown here is derived from an EMBL/GenBank/DDBJ whole genome shotgun (WGS) entry which is preliminary data.</text>
</comment>
<dbReference type="InterPro" id="IPR036390">
    <property type="entry name" value="WH_DNA-bd_sf"/>
</dbReference>
<dbReference type="InterPro" id="IPR035897">
    <property type="entry name" value="Toll_tir_struct_dom_sf"/>
</dbReference>
<dbReference type="GO" id="GO:0043531">
    <property type="term" value="F:ADP binding"/>
    <property type="evidence" value="ECO:0007669"/>
    <property type="project" value="InterPro"/>
</dbReference>
<dbReference type="PROSITE" id="PS51450">
    <property type="entry name" value="LRR"/>
    <property type="match status" value="1"/>
</dbReference>
<dbReference type="InterPro" id="IPR044974">
    <property type="entry name" value="Disease_R_plants"/>
</dbReference>
<dbReference type="SUPFAM" id="SSF52540">
    <property type="entry name" value="P-loop containing nucleoside triphosphate hydrolases"/>
    <property type="match status" value="1"/>
</dbReference>
<protein>
    <recommendedName>
        <fullName evidence="4">TIR domain-containing protein</fullName>
    </recommendedName>
</protein>
<dbReference type="EMBL" id="CM035420">
    <property type="protein sequence ID" value="KAH7404263.1"/>
    <property type="molecule type" value="Genomic_DNA"/>
</dbReference>
<keyword evidence="2" id="KW-0433">Leucine-rich repeat</keyword>
<dbReference type="InterPro" id="IPR058192">
    <property type="entry name" value="WHD_ROQ1-like"/>
</dbReference>
<keyword evidence="1" id="KW-0150">Chloroplast</keyword>
<name>A0A8T2T7D4_CERRI</name>
<dbReference type="OrthoDB" id="748871at2759"/>
<dbReference type="AlphaFoldDB" id="A0A8T2T7D4"/>
<dbReference type="GO" id="GO:0006952">
    <property type="term" value="P:defense response"/>
    <property type="evidence" value="ECO:0007669"/>
    <property type="project" value="UniProtKB-KW"/>
</dbReference>
<dbReference type="InterPro" id="IPR000157">
    <property type="entry name" value="TIR_dom"/>
</dbReference>
<dbReference type="SUPFAM" id="SSF52200">
    <property type="entry name" value="Toll/Interleukin receptor TIR domain"/>
    <property type="match status" value="1"/>
</dbReference>
<dbReference type="Gene3D" id="3.40.50.300">
    <property type="entry name" value="P-loop containing nucleotide triphosphate hydrolases"/>
    <property type="match status" value="1"/>
</dbReference>
<sequence>MHRKYDVIICQCCPDTKRGRGSALRGMLRSRGITSFVHNAKGSEGMHHIDDIKNSMVYIFFLSRNFSRSRCCLEKLVEIMKIQGQFGRCNNAQPFLPVFCYDDPNQERDSSYNLSEVPCTTDEERKCWSEALQLLFGCTNELEYCTQQMSLYEILKKIVADVERLIEEVLSRDSKENLYAKEIYQLHKALNLEELKSVDVSVVGIHSPENNDFVDRMIHTFSSHFEAWCKCNVINEASRTNSLKDLIQSVFPELALKHTDDIRRLVVFHNLGNSIEQIKELLQLMRKKLTKSSVVIVMSQFRHILCEAVKVEYLIDLFSLRKKNRGELSILFGNGDQKYKAFVNLLQESFCVRGLDVRMRFDESLCKYTSCPNVTVISSGTSSSSNISDNRVVLELSQGPQFEDKSMSNIRINFEAFKQSTGQLKKGEFEKMVNEVVQAMDEEYDKLMPVTDFAVGLMEWSNKICSRISICMSRSNISLQCFGLVGIGGVGKTTLAESIYNIMLREFEVSIFLSKIRENASKHTLGLVDMQKKILDMVLRCYNKGQINDLETGKSLLSHNLEGINALIILDDVDDISQLHALYYPLCSSLGPKSIIIITTRDHQVLEFAQAREIFEMKGLNRTNSERLLCWHAYWEPGRPKFLKGDPPWDIDACIGLPLLLKQIGDLYHNDENSWDQELCRLRKSGDIFNVSRISFEGLKANEKDAFLDVCCFLLGEEEEIAYLVLESCHGMGWKYLNTLRARCLITVDGEDRRIGMHQHLRDMGRHIVRQGKRNRAWDEEIAKDILKDKWARSALHGLSMDIDKCFLKEDTERISLPQLKILLLKGDAGDRTFPEKVSCENLRWLQWRCCPFPQLPDRLCSQELRVLDLSFSNIKDVPESLPNLLVLDLTGTKITELPDHFRSPSLRVLRLSRTEISKVPVLQNLETLELHSCKKFRGEFLYLPSLRHSGLSNCNDLTFLDVCNGGMTDLRYLDLRSSGLSTLHKKMMKLSSLEQFLKEALKKNLSKKFFYLPAELSCLEQFVKEILKSPLLLYPPTELLSLEVLDLRNCTSLETLSFLPTTLHKLWLNGCSSLETVDTSLPTLQELHVNQCRKLKTLPRALGTSIKHLDLAGCAGLEPFLASNQASFFGGETCAYISRTGYPFFRIIAFVPMDASFSFCFNIF</sequence>
<dbReference type="PANTHER" id="PTHR11017">
    <property type="entry name" value="LEUCINE-RICH REPEAT-CONTAINING PROTEIN"/>
    <property type="match status" value="1"/>
</dbReference>
<gene>
    <name evidence="5" type="ORF">KP509_15G018300</name>
</gene>
<evidence type="ECO:0000256" key="1">
    <source>
        <dbReference type="ARBA" id="ARBA00022528"/>
    </source>
</evidence>
<evidence type="ECO:0000313" key="6">
    <source>
        <dbReference type="Proteomes" id="UP000825935"/>
    </source>
</evidence>
<dbReference type="SUPFAM" id="SSF46785">
    <property type="entry name" value="Winged helix' DNA-binding domain"/>
    <property type="match status" value="1"/>
</dbReference>
<dbReference type="PANTHER" id="PTHR11017:SF385">
    <property type="entry name" value="DISEASE RESISTANCE PROTEIN (TIR-NBS-LRR CLASS)-RELATED"/>
    <property type="match status" value="1"/>
</dbReference>
<dbReference type="Proteomes" id="UP000825935">
    <property type="component" value="Chromosome 15"/>
</dbReference>
<dbReference type="Pfam" id="PF01582">
    <property type="entry name" value="TIR"/>
    <property type="match status" value="1"/>
</dbReference>
<proteinExistence type="predicted"/>
<dbReference type="InterPro" id="IPR001611">
    <property type="entry name" value="Leu-rich_rpt"/>
</dbReference>
<dbReference type="InterPro" id="IPR032675">
    <property type="entry name" value="LRR_dom_sf"/>
</dbReference>
<evidence type="ECO:0000256" key="3">
    <source>
        <dbReference type="ARBA" id="ARBA00022821"/>
    </source>
</evidence>
<dbReference type="Pfam" id="PF00931">
    <property type="entry name" value="NB-ARC"/>
    <property type="match status" value="1"/>
</dbReference>
<dbReference type="Pfam" id="PF23282">
    <property type="entry name" value="WHD_ROQ1"/>
    <property type="match status" value="1"/>
</dbReference>
<dbReference type="PROSITE" id="PS50104">
    <property type="entry name" value="TIR"/>
    <property type="match status" value="1"/>
</dbReference>
<organism evidence="5 6">
    <name type="scientific">Ceratopteris richardii</name>
    <name type="common">Triangle waterfern</name>
    <dbReference type="NCBI Taxonomy" id="49495"/>
    <lineage>
        <taxon>Eukaryota</taxon>
        <taxon>Viridiplantae</taxon>
        <taxon>Streptophyta</taxon>
        <taxon>Embryophyta</taxon>
        <taxon>Tracheophyta</taxon>
        <taxon>Polypodiopsida</taxon>
        <taxon>Polypodiidae</taxon>
        <taxon>Polypodiales</taxon>
        <taxon>Pteridineae</taxon>
        <taxon>Pteridaceae</taxon>
        <taxon>Parkerioideae</taxon>
        <taxon>Ceratopteris</taxon>
    </lineage>
</organism>
<keyword evidence="6" id="KW-1185">Reference proteome</keyword>
<evidence type="ECO:0000259" key="4">
    <source>
        <dbReference type="PROSITE" id="PS50104"/>
    </source>
</evidence>
<feature type="domain" description="TIR" evidence="4">
    <location>
        <begin position="3"/>
        <end position="162"/>
    </location>
</feature>
<dbReference type="InterPro" id="IPR027417">
    <property type="entry name" value="P-loop_NTPase"/>
</dbReference>
<dbReference type="SUPFAM" id="SSF52058">
    <property type="entry name" value="L domain-like"/>
    <property type="match status" value="1"/>
</dbReference>
<dbReference type="Gene3D" id="3.40.50.10140">
    <property type="entry name" value="Toll/interleukin-1 receptor homology (TIR) domain"/>
    <property type="match status" value="1"/>
</dbReference>
<dbReference type="InterPro" id="IPR002182">
    <property type="entry name" value="NB-ARC"/>
</dbReference>
<dbReference type="Gene3D" id="3.80.10.10">
    <property type="entry name" value="Ribonuclease Inhibitor"/>
    <property type="match status" value="2"/>
</dbReference>
<keyword evidence="3" id="KW-0611">Plant defense</keyword>